<dbReference type="RefSeq" id="WP_044942146.1">
    <property type="nucleotide sequence ID" value="NZ_KN174164.1"/>
</dbReference>
<dbReference type="SUPFAM" id="SSF52540">
    <property type="entry name" value="P-loop containing nucleoside triphosphate hydrolases"/>
    <property type="match status" value="1"/>
</dbReference>
<dbReference type="EMBL" id="ADLO01000090">
    <property type="protein sequence ID" value="KGF54299.1"/>
    <property type="molecule type" value="Genomic_DNA"/>
</dbReference>
<dbReference type="PATRIC" id="fig|742738.3.peg.2987"/>
<organism evidence="1 2">
    <name type="scientific">Flavonifractor plautii 1_3_50AFAA</name>
    <dbReference type="NCBI Taxonomy" id="742738"/>
    <lineage>
        <taxon>Bacteria</taxon>
        <taxon>Bacillati</taxon>
        <taxon>Bacillota</taxon>
        <taxon>Clostridia</taxon>
        <taxon>Eubacteriales</taxon>
        <taxon>Oscillospiraceae</taxon>
        <taxon>Flavonifractor</taxon>
    </lineage>
</organism>
<dbReference type="InterPro" id="IPR027417">
    <property type="entry name" value="P-loop_NTPase"/>
</dbReference>
<dbReference type="Proteomes" id="UP000029585">
    <property type="component" value="Unassembled WGS sequence"/>
</dbReference>
<accession>A0A096D9X7</accession>
<dbReference type="Gene3D" id="3.40.50.300">
    <property type="entry name" value="P-loop containing nucleotide triphosphate hydrolases"/>
    <property type="match status" value="1"/>
</dbReference>
<dbReference type="HOGENOM" id="CLU_029022_0_0_9"/>
<proteinExistence type="predicted"/>
<keyword evidence="2" id="KW-1185">Reference proteome</keyword>
<sequence>MTKEQTALDIARRMAELGERSHAVTAYTLAMADARDRQPETELEAALYLFENGGNYKVAYDAFRSLYRRGFQRETLLELMTQAFYQPNIKLLKSRYEKNCRLLRKYPYCFQQDFPAFEELPLRFYPYDDQRYIPFTVETETFGEPLDLRHPVVSRNFFQNLDKPVLAADVYSQYELEYLRDNVRKSEWVGRENHVYLHYTDWGIFCAYLQVLNLRPLLEEEKLVFLIGDEISQYPIDFQTRFGMDYSQYPVKPVGIREIHRLIWHTQLSSHNGGDFFNEIFDNHPNLIAVESVMLYHLRDQVEKFRKLLDGGGTITFDSVIGDGDLEKPQRLANQLSRMRDRTDKDIFTALYLAMADLRNLDPAARIVPAIFFQPHFHRYHCTLGANEQNRAVLDSPEYQELRDFSPLKGFKYIKTFTPLRRPTTSTGACVRFMQRQIDEWKPGQEPLTIPDELTGRVLNRNYMVDWQDRLFQDSVLVRFEDGKLNPKATFTALAAFLDLPYTKSMTYCSRNGERDPESLKGNDRGFDPAAIYRTYEEYLGREERVYLEYLMGDVYRRYGYDFQCYDGAPMDEEAMNALVGKLHGCTDLILASYKKAMEHKVFFEGEDPEQRRQEILTEIGENMAAKRREIAGVLMRGLRFVNKNGAPLNFMPLLELDPALLEQPLYH</sequence>
<gene>
    <name evidence="1" type="ORF">HMPREF9460_02906</name>
</gene>
<evidence type="ECO:0000313" key="1">
    <source>
        <dbReference type="EMBL" id="KGF54299.1"/>
    </source>
</evidence>
<protein>
    <submittedName>
        <fullName evidence="1">Uncharacterized protein</fullName>
    </submittedName>
</protein>
<name>A0A096D9X7_FLAPL</name>
<evidence type="ECO:0000313" key="2">
    <source>
        <dbReference type="Proteomes" id="UP000029585"/>
    </source>
</evidence>
<dbReference type="AlphaFoldDB" id="A0A096D9X7"/>
<comment type="caution">
    <text evidence="1">The sequence shown here is derived from an EMBL/GenBank/DDBJ whole genome shotgun (WGS) entry which is preliminary data.</text>
</comment>
<dbReference type="eggNOG" id="ENOG5033QDM">
    <property type="taxonomic scope" value="Bacteria"/>
</dbReference>
<reference evidence="1 2" key="1">
    <citation type="submission" date="2011-08" db="EMBL/GenBank/DDBJ databases">
        <title>The Genome Sequence of Clostridium orbiscindens 1_3_50AFAA.</title>
        <authorList>
            <consortium name="The Broad Institute Genome Sequencing Platform"/>
            <person name="Earl A."/>
            <person name="Ward D."/>
            <person name="Feldgarden M."/>
            <person name="Gevers D."/>
            <person name="Daigneault M."/>
            <person name="Strauss J."/>
            <person name="Allen-Vercoe E."/>
            <person name="Young S.K."/>
            <person name="Zeng Q."/>
            <person name="Gargeya S."/>
            <person name="Fitzgerald M."/>
            <person name="Haas B."/>
            <person name="Abouelleil A."/>
            <person name="Alvarado L."/>
            <person name="Arachchi H.M."/>
            <person name="Berlin A."/>
            <person name="Brown A."/>
            <person name="Chapman S.B."/>
            <person name="Chen Z."/>
            <person name="Dunbar C."/>
            <person name="Freedman E."/>
            <person name="Gearin G."/>
            <person name="Gellesch M."/>
            <person name="Goldberg J."/>
            <person name="Griggs A."/>
            <person name="Gujja S."/>
            <person name="Heiman D."/>
            <person name="Howarth C."/>
            <person name="Larson L."/>
            <person name="Lui A."/>
            <person name="MacDonald P.J.P."/>
            <person name="Montmayeur A."/>
            <person name="Murphy C."/>
            <person name="Neiman D."/>
            <person name="Pearson M."/>
            <person name="Priest M."/>
            <person name="Roberts A."/>
            <person name="Saif S."/>
            <person name="Shea T."/>
            <person name="Shenoy N."/>
            <person name="Sisk P."/>
            <person name="Stolte C."/>
            <person name="Sykes S."/>
            <person name="Wortman J."/>
            <person name="Nusbaum C."/>
            <person name="Birren B."/>
        </authorList>
    </citation>
    <scope>NUCLEOTIDE SEQUENCE [LARGE SCALE GENOMIC DNA]</scope>
    <source>
        <strain evidence="1 2">1_3_50AFAA</strain>
    </source>
</reference>